<evidence type="ECO:0000313" key="1">
    <source>
        <dbReference type="EMBL" id="CAD8614655.1"/>
    </source>
</evidence>
<accession>A0A7S0LL13</accession>
<protein>
    <submittedName>
        <fullName evidence="1">Uncharacterized protein</fullName>
    </submittedName>
</protein>
<dbReference type="AlphaFoldDB" id="A0A7S0LL13"/>
<dbReference type="EMBL" id="HBEY01037894">
    <property type="protein sequence ID" value="CAD8614655.1"/>
    <property type="molecule type" value="Transcribed_RNA"/>
</dbReference>
<reference evidence="1" key="1">
    <citation type="submission" date="2021-01" db="EMBL/GenBank/DDBJ databases">
        <authorList>
            <person name="Corre E."/>
            <person name="Pelletier E."/>
            <person name="Niang G."/>
            <person name="Scheremetjew M."/>
            <person name="Finn R."/>
            <person name="Kale V."/>
            <person name="Holt S."/>
            <person name="Cochrane G."/>
            <person name="Meng A."/>
            <person name="Brown T."/>
            <person name="Cohen L."/>
        </authorList>
    </citation>
    <scope>NUCLEOTIDE SEQUENCE</scope>
    <source>
        <strain evidence="1">PLY182g</strain>
    </source>
</reference>
<organism evidence="1">
    <name type="scientific">Coccolithus braarudii</name>
    <dbReference type="NCBI Taxonomy" id="221442"/>
    <lineage>
        <taxon>Eukaryota</taxon>
        <taxon>Haptista</taxon>
        <taxon>Haptophyta</taxon>
        <taxon>Prymnesiophyceae</taxon>
        <taxon>Coccolithales</taxon>
        <taxon>Coccolithaceae</taxon>
        <taxon>Coccolithus</taxon>
    </lineage>
</organism>
<gene>
    <name evidence="1" type="ORF">CPEL01642_LOCUS18036</name>
</gene>
<name>A0A7S0LL13_9EUKA</name>
<proteinExistence type="predicted"/>
<sequence length="111" mass="12415">MPCILSPDWKLHRIPDDKTEAAAAVAKLVKEPNIGWRLAGNLRQLCGVDAVGFDRTQRKEASGWMLLSFPRWLKHDASNTFFIVSSDLGQAFAKMPACGKRHKASACSRRY</sequence>